<organism evidence="6 7">
    <name type="scientific">Dechloromonas denitrificans</name>
    <dbReference type="NCBI Taxonomy" id="281362"/>
    <lineage>
        <taxon>Bacteria</taxon>
        <taxon>Pseudomonadati</taxon>
        <taxon>Pseudomonadota</taxon>
        <taxon>Betaproteobacteria</taxon>
        <taxon>Rhodocyclales</taxon>
        <taxon>Azonexaceae</taxon>
        <taxon>Dechloromonas</taxon>
    </lineage>
</organism>
<gene>
    <name evidence="6" type="ORF">AT959_17790</name>
</gene>
<dbReference type="Pfam" id="PF00015">
    <property type="entry name" value="MCPsignal"/>
    <property type="match status" value="1"/>
</dbReference>
<feature type="domain" description="HAMP" evidence="5">
    <location>
        <begin position="47"/>
        <end position="100"/>
    </location>
</feature>
<evidence type="ECO:0000256" key="2">
    <source>
        <dbReference type="ARBA" id="ARBA00029447"/>
    </source>
</evidence>
<sequence>MKNSSFPFKRLLLVALIALGLGAAFYAPWAAALCLLPAMLFALWPDRQTAGPLVDLDHLLQRVGQGELVARMPNAVNSPRLEAIRVNLNSVLDQTETTFREILGAMNATSESRHWRRLQTTGLHGTFKDVLAQMQSLLDQLSVAQESIAREALLSRIFLRSERGLSMAIEHVSAALQEVGVHSRHSESLAGDFAHSASEMADAANRMSGALGGAQHSAESGVQALADLNDKADAIRDLTGRIDGIAKQTNLLALNAAIEAARAGEAGRGFAVVADEVRKLADQSLKASEEIAGAIAAISSSMAAATTQIGELSHSVSDARETANEFSQKLTVSATSAAEVGALSGTIGGGAQTMTDSMRLVALAQKARADVTAILHGEEINIASLPEIEKEAIAAVQSRQWVKGSADRDALVAIYDRLFSSIENQMR</sequence>
<evidence type="ECO:0000313" key="7">
    <source>
        <dbReference type="Proteomes" id="UP000070186"/>
    </source>
</evidence>
<evidence type="ECO:0000256" key="1">
    <source>
        <dbReference type="ARBA" id="ARBA00023224"/>
    </source>
</evidence>
<dbReference type="PANTHER" id="PTHR32089">
    <property type="entry name" value="METHYL-ACCEPTING CHEMOTAXIS PROTEIN MCPB"/>
    <property type="match status" value="1"/>
</dbReference>
<dbReference type="PANTHER" id="PTHR32089:SF112">
    <property type="entry name" value="LYSOZYME-LIKE PROTEIN-RELATED"/>
    <property type="match status" value="1"/>
</dbReference>
<dbReference type="STRING" id="281362.AT959_17790"/>
<evidence type="ECO:0000313" key="6">
    <source>
        <dbReference type="EMBL" id="KXB29775.1"/>
    </source>
</evidence>
<evidence type="ECO:0000259" key="4">
    <source>
        <dbReference type="PROSITE" id="PS50111"/>
    </source>
</evidence>
<dbReference type="Proteomes" id="UP000070186">
    <property type="component" value="Unassembled WGS sequence"/>
</dbReference>
<dbReference type="GO" id="GO:0007165">
    <property type="term" value="P:signal transduction"/>
    <property type="evidence" value="ECO:0007669"/>
    <property type="project" value="UniProtKB-KW"/>
</dbReference>
<evidence type="ECO:0000259" key="5">
    <source>
        <dbReference type="PROSITE" id="PS50885"/>
    </source>
</evidence>
<comment type="similarity">
    <text evidence="2">Belongs to the methyl-accepting chemotaxis (MCP) protein family.</text>
</comment>
<feature type="domain" description="Methyl-accepting transducer" evidence="4">
    <location>
        <begin position="168"/>
        <end position="375"/>
    </location>
</feature>
<dbReference type="SUPFAM" id="SSF58104">
    <property type="entry name" value="Methyl-accepting chemotaxis protein (MCP) signaling domain"/>
    <property type="match status" value="1"/>
</dbReference>
<comment type="caution">
    <text evidence="6">The sequence shown here is derived from an EMBL/GenBank/DDBJ whole genome shotgun (WGS) entry which is preliminary data.</text>
</comment>
<dbReference type="PROSITE" id="PS50111">
    <property type="entry name" value="CHEMOTAXIS_TRANSDUC_2"/>
    <property type="match status" value="1"/>
</dbReference>
<dbReference type="InterPro" id="IPR003660">
    <property type="entry name" value="HAMP_dom"/>
</dbReference>
<dbReference type="GO" id="GO:0016020">
    <property type="term" value="C:membrane"/>
    <property type="evidence" value="ECO:0007669"/>
    <property type="project" value="InterPro"/>
</dbReference>
<evidence type="ECO:0000256" key="3">
    <source>
        <dbReference type="PROSITE-ProRule" id="PRU00284"/>
    </source>
</evidence>
<accession>A0A133XFR0</accession>
<dbReference type="InterPro" id="IPR004089">
    <property type="entry name" value="MCPsignal_dom"/>
</dbReference>
<name>A0A133XFR0_9RHOO</name>
<dbReference type="PROSITE" id="PS50885">
    <property type="entry name" value="HAMP"/>
    <property type="match status" value="1"/>
</dbReference>
<dbReference type="RefSeq" id="WP_066886049.1">
    <property type="nucleotide sequence ID" value="NZ_LODL01000035.1"/>
</dbReference>
<dbReference type="SMART" id="SM00283">
    <property type="entry name" value="MA"/>
    <property type="match status" value="1"/>
</dbReference>
<dbReference type="AlphaFoldDB" id="A0A133XFR0"/>
<keyword evidence="1 3" id="KW-0807">Transducer</keyword>
<proteinExistence type="inferred from homology"/>
<dbReference type="Gene3D" id="1.10.287.950">
    <property type="entry name" value="Methyl-accepting chemotaxis protein"/>
    <property type="match status" value="1"/>
</dbReference>
<dbReference type="EMBL" id="LODL01000035">
    <property type="protein sequence ID" value="KXB29775.1"/>
    <property type="molecule type" value="Genomic_DNA"/>
</dbReference>
<reference evidence="6 7" key="1">
    <citation type="submission" date="2015-12" db="EMBL/GenBank/DDBJ databases">
        <title>Nitrous oxide reduction kinetics distinguish bacteria harboring typical versus atypical NosZ.</title>
        <authorList>
            <person name="Yoon S."/>
            <person name="Nissen S."/>
            <person name="Park D."/>
            <person name="Sanford R.A."/>
            <person name="Loeffler F.E."/>
        </authorList>
    </citation>
    <scope>NUCLEOTIDE SEQUENCE [LARGE SCALE GENOMIC DNA]</scope>
    <source>
        <strain evidence="6 7">ATCC BAA-841</strain>
    </source>
</reference>
<protein>
    <submittedName>
        <fullName evidence="6">Chemotaxis protein</fullName>
    </submittedName>
</protein>
<keyword evidence="7" id="KW-1185">Reference proteome</keyword>